<evidence type="ECO:0000313" key="2">
    <source>
        <dbReference type="EMBL" id="CAG5126208.1"/>
    </source>
</evidence>
<feature type="signal peptide" evidence="1">
    <location>
        <begin position="1"/>
        <end position="23"/>
    </location>
</feature>
<dbReference type="Proteomes" id="UP000678393">
    <property type="component" value="Unassembled WGS sequence"/>
</dbReference>
<evidence type="ECO:0000256" key="1">
    <source>
        <dbReference type="SAM" id="SignalP"/>
    </source>
</evidence>
<gene>
    <name evidence="2" type="ORF">CUNI_LOCUS11766</name>
</gene>
<organism evidence="2 3">
    <name type="scientific">Candidula unifasciata</name>
    <dbReference type="NCBI Taxonomy" id="100452"/>
    <lineage>
        <taxon>Eukaryota</taxon>
        <taxon>Metazoa</taxon>
        <taxon>Spiralia</taxon>
        <taxon>Lophotrochozoa</taxon>
        <taxon>Mollusca</taxon>
        <taxon>Gastropoda</taxon>
        <taxon>Heterobranchia</taxon>
        <taxon>Euthyneura</taxon>
        <taxon>Panpulmonata</taxon>
        <taxon>Eupulmonata</taxon>
        <taxon>Stylommatophora</taxon>
        <taxon>Helicina</taxon>
        <taxon>Helicoidea</taxon>
        <taxon>Geomitridae</taxon>
        <taxon>Candidula</taxon>
    </lineage>
</organism>
<keyword evidence="3" id="KW-1185">Reference proteome</keyword>
<evidence type="ECO:0000313" key="3">
    <source>
        <dbReference type="Proteomes" id="UP000678393"/>
    </source>
</evidence>
<sequence>MQYVVTACSYCIFFVVICGVVSAQQQQSLGNPDAMLTPLPVCSHDNNVCNILIKNESSAVDEIEQVCTCAHGKLCPRTISKTNTIRFLDFE</sequence>
<protein>
    <submittedName>
        <fullName evidence="2">Uncharacterized protein</fullName>
    </submittedName>
</protein>
<feature type="non-terminal residue" evidence="2">
    <location>
        <position position="1"/>
    </location>
</feature>
<keyword evidence="1" id="KW-0732">Signal</keyword>
<proteinExistence type="predicted"/>
<feature type="chain" id="PRO_5035738619" evidence="1">
    <location>
        <begin position="24"/>
        <end position="91"/>
    </location>
</feature>
<dbReference type="Gene3D" id="2.20.20.160">
    <property type="match status" value="1"/>
</dbReference>
<comment type="caution">
    <text evidence="2">The sequence shown here is derived from an EMBL/GenBank/DDBJ whole genome shotgun (WGS) entry which is preliminary data.</text>
</comment>
<reference evidence="2" key="1">
    <citation type="submission" date="2021-04" db="EMBL/GenBank/DDBJ databases">
        <authorList>
            <consortium name="Molecular Ecology Group"/>
        </authorList>
    </citation>
    <scope>NUCLEOTIDE SEQUENCE</scope>
</reference>
<dbReference type="EMBL" id="CAJHNH020002291">
    <property type="protein sequence ID" value="CAG5126208.1"/>
    <property type="molecule type" value="Genomic_DNA"/>
</dbReference>
<name>A0A8S3ZDF4_9EUPU</name>
<accession>A0A8S3ZDF4</accession>
<dbReference type="AlphaFoldDB" id="A0A8S3ZDF4"/>